<evidence type="ECO:0000313" key="4">
    <source>
        <dbReference type="EnsemblMetazoa" id="ACUA000876-PA"/>
    </source>
</evidence>
<dbReference type="Gene3D" id="3.80.10.10">
    <property type="entry name" value="Ribonuclease Inhibitor"/>
    <property type="match status" value="2"/>
</dbReference>
<evidence type="ECO:0000256" key="3">
    <source>
        <dbReference type="ARBA" id="ARBA00022737"/>
    </source>
</evidence>
<accession>A0A182LSJ0</accession>
<proteinExistence type="predicted"/>
<dbReference type="Pfam" id="PF13855">
    <property type="entry name" value="LRR_8"/>
    <property type="match status" value="1"/>
</dbReference>
<dbReference type="STRING" id="139723.A0A182LSJ0"/>
<dbReference type="AlphaFoldDB" id="A0A182LSJ0"/>
<name>A0A182LSJ0_9DIPT</name>
<protein>
    <recommendedName>
        <fullName evidence="6">TIR domain-containing protein</fullName>
    </recommendedName>
</protein>
<dbReference type="EnsemblMetazoa" id="ACUA000876-RA">
    <property type="protein sequence ID" value="ACUA000876-PA"/>
    <property type="gene ID" value="ACUA000876"/>
</dbReference>
<dbReference type="InterPro" id="IPR003591">
    <property type="entry name" value="Leu-rich_rpt_typical-subtyp"/>
</dbReference>
<keyword evidence="2" id="KW-0732">Signal</keyword>
<evidence type="ECO:0008006" key="6">
    <source>
        <dbReference type="Google" id="ProtNLM"/>
    </source>
</evidence>
<dbReference type="EMBL" id="AXCM01009102">
    <property type="status" value="NOT_ANNOTATED_CDS"/>
    <property type="molecule type" value="Genomic_DNA"/>
</dbReference>
<evidence type="ECO:0000256" key="1">
    <source>
        <dbReference type="ARBA" id="ARBA00022614"/>
    </source>
</evidence>
<organism evidence="4 5">
    <name type="scientific">Anopheles culicifacies</name>
    <dbReference type="NCBI Taxonomy" id="139723"/>
    <lineage>
        <taxon>Eukaryota</taxon>
        <taxon>Metazoa</taxon>
        <taxon>Ecdysozoa</taxon>
        <taxon>Arthropoda</taxon>
        <taxon>Hexapoda</taxon>
        <taxon>Insecta</taxon>
        <taxon>Pterygota</taxon>
        <taxon>Neoptera</taxon>
        <taxon>Endopterygota</taxon>
        <taxon>Diptera</taxon>
        <taxon>Nematocera</taxon>
        <taxon>Culicoidea</taxon>
        <taxon>Culicidae</taxon>
        <taxon>Anophelinae</taxon>
        <taxon>Anopheles</taxon>
        <taxon>culicifacies species complex</taxon>
    </lineage>
</organism>
<dbReference type="SUPFAM" id="SSF52058">
    <property type="entry name" value="L domain-like"/>
    <property type="match status" value="1"/>
</dbReference>
<dbReference type="SMART" id="SM00369">
    <property type="entry name" value="LRR_TYP"/>
    <property type="match status" value="3"/>
</dbReference>
<dbReference type="PANTHER" id="PTHR24373:SF275">
    <property type="entry name" value="TIR DOMAIN-CONTAINING PROTEIN"/>
    <property type="match status" value="1"/>
</dbReference>
<dbReference type="InterPro" id="IPR050328">
    <property type="entry name" value="Dev_Immune_Receptor"/>
</dbReference>
<dbReference type="EMBL" id="AXCM01009101">
    <property type="status" value="NOT_ANNOTATED_CDS"/>
    <property type="molecule type" value="Genomic_DNA"/>
</dbReference>
<dbReference type="PROSITE" id="PS51450">
    <property type="entry name" value="LRR"/>
    <property type="match status" value="1"/>
</dbReference>
<dbReference type="PANTHER" id="PTHR24373">
    <property type="entry name" value="SLIT RELATED LEUCINE-RICH REPEAT NEURONAL PROTEIN"/>
    <property type="match status" value="1"/>
</dbReference>
<reference evidence="5" key="1">
    <citation type="submission" date="2013-09" db="EMBL/GenBank/DDBJ databases">
        <title>The Genome Sequence of Anopheles culicifacies species A.</title>
        <authorList>
            <consortium name="The Broad Institute Genomics Platform"/>
            <person name="Neafsey D.E."/>
            <person name="Besansky N."/>
            <person name="Howell P."/>
            <person name="Walton C."/>
            <person name="Young S.K."/>
            <person name="Zeng Q."/>
            <person name="Gargeya S."/>
            <person name="Fitzgerald M."/>
            <person name="Haas B."/>
            <person name="Abouelleil A."/>
            <person name="Allen A.W."/>
            <person name="Alvarado L."/>
            <person name="Arachchi H.M."/>
            <person name="Berlin A.M."/>
            <person name="Chapman S.B."/>
            <person name="Gainer-Dewar J."/>
            <person name="Goldberg J."/>
            <person name="Griggs A."/>
            <person name="Gujja S."/>
            <person name="Hansen M."/>
            <person name="Howarth C."/>
            <person name="Imamovic A."/>
            <person name="Ireland A."/>
            <person name="Larimer J."/>
            <person name="McCowan C."/>
            <person name="Murphy C."/>
            <person name="Pearson M."/>
            <person name="Poon T.W."/>
            <person name="Priest M."/>
            <person name="Roberts A."/>
            <person name="Saif S."/>
            <person name="Shea T."/>
            <person name="Sisk P."/>
            <person name="Sykes S."/>
            <person name="Wortman J."/>
            <person name="Nusbaum C."/>
            <person name="Birren B."/>
        </authorList>
    </citation>
    <scope>NUCLEOTIDE SEQUENCE [LARGE SCALE GENOMIC DNA]</scope>
    <source>
        <strain evidence="5">A-37</strain>
    </source>
</reference>
<dbReference type="Proteomes" id="UP000075883">
    <property type="component" value="Unassembled WGS sequence"/>
</dbReference>
<evidence type="ECO:0000256" key="2">
    <source>
        <dbReference type="ARBA" id="ARBA00022729"/>
    </source>
</evidence>
<evidence type="ECO:0000313" key="5">
    <source>
        <dbReference type="Proteomes" id="UP000075883"/>
    </source>
</evidence>
<dbReference type="VEuPathDB" id="VectorBase:ACUA000876"/>
<dbReference type="InterPro" id="IPR001611">
    <property type="entry name" value="Leu-rich_rpt"/>
</dbReference>
<reference evidence="4" key="2">
    <citation type="submission" date="2020-05" db="UniProtKB">
        <authorList>
            <consortium name="EnsemblMetazoa"/>
        </authorList>
    </citation>
    <scope>IDENTIFICATION</scope>
    <source>
        <strain evidence="4">A-37</strain>
    </source>
</reference>
<keyword evidence="3" id="KW-0677">Repeat</keyword>
<sequence>MNDLVKKVDYFMYRYFSNNVTLVMYVNLLIEDLDEPFFAAIGEYVKEVHITHSKALKSISGLISPNISHLEVRQTSLHSIEFEENNALSHLIISHSNLKALSPTINGLRASERIEITYAYLQAIDLAKFANSVRIVCTADSVCQIYDACTSADFFVHQYIPTNVNTVRYLNLDMELVNATFFNTLPAFVTKVHILQSKHTKWFVVPGLSNISELSFAYTGLSRIEMDENYVLTSFDVASSKLVRVPSTINNLRACVRIEVTSSLIKELDMGVFCDMPKLKLLNLYGNRIVYLNNSATSNCSVYDSLQVIVLTRNLLKTLNMEVFDPFRAINKLTVNENRIAEVVGSFGSDLDLELFLSKNKIQSIALCDWNVPRVTWFDLQHNKLTTVPDCLENLNRATHFILAFNQITHVNIESFAGMASLMNLELSNNSISSIQLSSTRYPPKLQHLWIEGNNITEIVLSVVAVNSLVIDVQSNFIKSMDVDQISPNVSRLCMAGNPIDCSWKSLQDKNILKGVYQYYVEYIKS</sequence>
<keyword evidence="1" id="KW-0433">Leucine-rich repeat</keyword>
<dbReference type="InterPro" id="IPR032675">
    <property type="entry name" value="LRR_dom_sf"/>
</dbReference>
<keyword evidence="5" id="KW-1185">Reference proteome</keyword>